<evidence type="ECO:0000256" key="3">
    <source>
        <dbReference type="ARBA" id="ARBA00022691"/>
    </source>
</evidence>
<dbReference type="SUPFAM" id="SSF53335">
    <property type="entry name" value="S-adenosyl-L-methionine-dependent methyltransferases"/>
    <property type="match status" value="1"/>
</dbReference>
<comment type="similarity">
    <text evidence="4">Belongs to the methyltransferase superfamily. METTL23 family.</text>
</comment>
<sequence>MPSNVKVFKYKSCQVLVQEELAQDATDSTDIALGWYVWPSAVVLADFIASNPNFIVNMNVIELGSGTALPGLLASMLGATHVLLTDKSKDELDVAARSIQLNKLSQERISTKTLLWGDISPLDFPVDVVLAADCFYDPKDFEAIIATLASICKRNPSCQVIIAYQLRSVHYTIQPYLTRFHLQAQQLCVVDNIYLILLTSTSIA</sequence>
<dbReference type="GO" id="GO:0005737">
    <property type="term" value="C:cytoplasm"/>
    <property type="evidence" value="ECO:0007669"/>
    <property type="project" value="TreeGrafter"/>
</dbReference>
<dbReference type="Pfam" id="PF10294">
    <property type="entry name" value="Methyltransf_16"/>
    <property type="match status" value="1"/>
</dbReference>
<dbReference type="InterPro" id="IPR029063">
    <property type="entry name" value="SAM-dependent_MTases_sf"/>
</dbReference>
<dbReference type="Proteomes" id="UP000243217">
    <property type="component" value="Unassembled WGS sequence"/>
</dbReference>
<gene>
    <name evidence="5" type="ORF">THRCLA_22025</name>
</gene>
<keyword evidence="2" id="KW-0808">Transferase</keyword>
<dbReference type="Gene3D" id="3.40.50.150">
    <property type="entry name" value="Vaccinia Virus protein VP39"/>
    <property type="match status" value="1"/>
</dbReference>
<dbReference type="EMBL" id="JNBS01001991">
    <property type="protein sequence ID" value="OQR96054.1"/>
    <property type="molecule type" value="Genomic_DNA"/>
</dbReference>
<dbReference type="STRING" id="74557.A0A1V9ZDI0"/>
<dbReference type="AlphaFoldDB" id="A0A1V9ZDI0"/>
<reference evidence="5 6" key="1">
    <citation type="journal article" date="2014" name="Genome Biol. Evol.">
        <title>The secreted proteins of Achlya hypogyna and Thraustotheca clavata identify the ancestral oomycete secretome and reveal gene acquisitions by horizontal gene transfer.</title>
        <authorList>
            <person name="Misner I."/>
            <person name="Blouin N."/>
            <person name="Leonard G."/>
            <person name="Richards T.A."/>
            <person name="Lane C.E."/>
        </authorList>
    </citation>
    <scope>NUCLEOTIDE SEQUENCE [LARGE SCALE GENOMIC DNA]</scope>
    <source>
        <strain evidence="5 6">ATCC 34112</strain>
    </source>
</reference>
<dbReference type="GO" id="GO:0008168">
    <property type="term" value="F:methyltransferase activity"/>
    <property type="evidence" value="ECO:0007669"/>
    <property type="project" value="UniProtKB-KW"/>
</dbReference>
<dbReference type="CDD" id="cd02440">
    <property type="entry name" value="AdoMet_MTases"/>
    <property type="match status" value="1"/>
</dbReference>
<dbReference type="OrthoDB" id="407325at2759"/>
<keyword evidence="6" id="KW-1185">Reference proteome</keyword>
<dbReference type="PANTHER" id="PTHR14614">
    <property type="entry name" value="HEPATOCELLULAR CARCINOMA-ASSOCIATED ANTIGEN"/>
    <property type="match status" value="1"/>
</dbReference>
<evidence type="ECO:0000313" key="6">
    <source>
        <dbReference type="Proteomes" id="UP000243217"/>
    </source>
</evidence>
<dbReference type="GO" id="GO:0032259">
    <property type="term" value="P:methylation"/>
    <property type="evidence" value="ECO:0007669"/>
    <property type="project" value="UniProtKB-KW"/>
</dbReference>
<evidence type="ECO:0000256" key="4">
    <source>
        <dbReference type="ARBA" id="ARBA00043988"/>
    </source>
</evidence>
<proteinExistence type="inferred from homology"/>
<protein>
    <submittedName>
        <fullName evidence="5">Uncharacterized protein</fullName>
    </submittedName>
</protein>
<keyword evidence="3" id="KW-0949">S-adenosyl-L-methionine</keyword>
<comment type="caution">
    <text evidence="5">The sequence shown here is derived from an EMBL/GenBank/DDBJ whole genome shotgun (WGS) entry which is preliminary data.</text>
</comment>
<name>A0A1V9ZDI0_9STRA</name>
<evidence type="ECO:0000313" key="5">
    <source>
        <dbReference type="EMBL" id="OQR96054.1"/>
    </source>
</evidence>
<evidence type="ECO:0000256" key="1">
    <source>
        <dbReference type="ARBA" id="ARBA00022603"/>
    </source>
</evidence>
<keyword evidence="1" id="KW-0489">Methyltransferase</keyword>
<dbReference type="InterPro" id="IPR019410">
    <property type="entry name" value="Methyltransf_16"/>
</dbReference>
<organism evidence="5 6">
    <name type="scientific">Thraustotheca clavata</name>
    <dbReference type="NCBI Taxonomy" id="74557"/>
    <lineage>
        <taxon>Eukaryota</taxon>
        <taxon>Sar</taxon>
        <taxon>Stramenopiles</taxon>
        <taxon>Oomycota</taxon>
        <taxon>Saprolegniomycetes</taxon>
        <taxon>Saprolegniales</taxon>
        <taxon>Achlyaceae</taxon>
        <taxon>Thraustotheca</taxon>
    </lineage>
</organism>
<dbReference type="PANTHER" id="PTHR14614:SF164">
    <property type="entry name" value="HISTONE-ARGININE METHYLTRANSFERASE METTL23"/>
    <property type="match status" value="1"/>
</dbReference>
<dbReference type="GO" id="GO:0005634">
    <property type="term" value="C:nucleus"/>
    <property type="evidence" value="ECO:0007669"/>
    <property type="project" value="TreeGrafter"/>
</dbReference>
<evidence type="ECO:0000256" key="2">
    <source>
        <dbReference type="ARBA" id="ARBA00022679"/>
    </source>
</evidence>
<accession>A0A1V9ZDI0</accession>